<keyword evidence="16" id="KW-0456">Lyase</keyword>
<keyword evidence="8 14" id="KW-0949">S-adenosyl-L-methionine</keyword>
<keyword evidence="9 14" id="KW-0479">Metal-binding</keyword>
<proteinExistence type="inferred from homology"/>
<keyword evidence="17" id="KW-1185">Reference proteome</keyword>
<dbReference type="InterPro" id="IPR007197">
    <property type="entry name" value="rSAM"/>
</dbReference>
<dbReference type="InterPro" id="IPR034457">
    <property type="entry name" value="Organic_radical-activating"/>
</dbReference>
<comment type="catalytic activity">
    <reaction evidence="13 14">
        <text>glycyl-[formate C-acetyltransferase] + reduced [flavodoxin] + S-adenosyl-L-methionine = glycin-2-yl radical-[formate C-acetyltransferase] + semiquinone [flavodoxin] + 5'-deoxyadenosine + L-methionine + H(+)</text>
        <dbReference type="Rhea" id="RHEA:19225"/>
        <dbReference type="Rhea" id="RHEA-COMP:10622"/>
        <dbReference type="Rhea" id="RHEA-COMP:12190"/>
        <dbReference type="Rhea" id="RHEA-COMP:12191"/>
        <dbReference type="Rhea" id="RHEA-COMP:14480"/>
        <dbReference type="ChEBI" id="CHEBI:15378"/>
        <dbReference type="ChEBI" id="CHEBI:17319"/>
        <dbReference type="ChEBI" id="CHEBI:29947"/>
        <dbReference type="ChEBI" id="CHEBI:32722"/>
        <dbReference type="ChEBI" id="CHEBI:57618"/>
        <dbReference type="ChEBI" id="CHEBI:57844"/>
        <dbReference type="ChEBI" id="CHEBI:59789"/>
        <dbReference type="ChEBI" id="CHEBI:140311"/>
        <dbReference type="EC" id="1.97.1.4"/>
    </reaction>
</comment>
<evidence type="ECO:0000256" key="13">
    <source>
        <dbReference type="ARBA" id="ARBA00047533"/>
    </source>
</evidence>
<dbReference type="InterPro" id="IPR034465">
    <property type="entry name" value="Pyruvate_for-lyase_activase"/>
</dbReference>
<comment type="similarity">
    <text evidence="3 14">Belongs to the organic radical-activating enzymes family.</text>
</comment>
<reference evidence="16 17" key="1">
    <citation type="submission" date="2020-08" db="EMBL/GenBank/DDBJ databases">
        <title>Genomic Encyclopedia of Type Strains, Phase III (KMG-III): the genomes of soil and plant-associated and newly described type strains.</title>
        <authorList>
            <person name="Whitman W."/>
        </authorList>
    </citation>
    <scope>NUCLEOTIDE SEQUENCE [LARGE SCALE GENOMIC DNA]</scope>
    <source>
        <strain evidence="16 17">CECT 5862</strain>
    </source>
</reference>
<gene>
    <name evidence="16" type="ORF">FHS18_005444</name>
</gene>
<dbReference type="GO" id="GO:0051539">
    <property type="term" value="F:4 iron, 4 sulfur cluster binding"/>
    <property type="evidence" value="ECO:0007669"/>
    <property type="project" value="UniProtKB-UniRule"/>
</dbReference>
<dbReference type="SFLD" id="SFLDG01118">
    <property type="entry name" value="activating_enzymes__group_2"/>
    <property type="match status" value="1"/>
</dbReference>
<evidence type="ECO:0000256" key="8">
    <source>
        <dbReference type="ARBA" id="ARBA00022691"/>
    </source>
</evidence>
<organism evidence="16 17">
    <name type="scientific">Paenibacillus phyllosphaerae</name>
    <dbReference type="NCBI Taxonomy" id="274593"/>
    <lineage>
        <taxon>Bacteria</taxon>
        <taxon>Bacillati</taxon>
        <taxon>Bacillota</taxon>
        <taxon>Bacilli</taxon>
        <taxon>Bacillales</taxon>
        <taxon>Paenibacillaceae</taxon>
        <taxon>Paenibacillus</taxon>
    </lineage>
</organism>
<dbReference type="NCBIfam" id="TIGR02493">
    <property type="entry name" value="PFLA"/>
    <property type="match status" value="1"/>
</dbReference>
<accession>A0A7W5B2N4</accession>
<dbReference type="EC" id="1.97.1.4" evidence="4 14"/>
<evidence type="ECO:0000256" key="4">
    <source>
        <dbReference type="ARBA" id="ARBA00012303"/>
    </source>
</evidence>
<dbReference type="Proteomes" id="UP000570361">
    <property type="component" value="Unassembled WGS sequence"/>
</dbReference>
<dbReference type="SUPFAM" id="SSF102114">
    <property type="entry name" value="Radical SAM enzymes"/>
    <property type="match status" value="1"/>
</dbReference>
<dbReference type="PANTHER" id="PTHR30352">
    <property type="entry name" value="PYRUVATE FORMATE-LYASE-ACTIVATING ENZYME"/>
    <property type="match status" value="1"/>
</dbReference>
<dbReference type="InterPro" id="IPR013785">
    <property type="entry name" value="Aldolase_TIM"/>
</dbReference>
<evidence type="ECO:0000313" key="17">
    <source>
        <dbReference type="Proteomes" id="UP000570361"/>
    </source>
</evidence>
<keyword evidence="12 14" id="KW-0411">Iron-sulfur</keyword>
<evidence type="ECO:0000313" key="16">
    <source>
        <dbReference type="EMBL" id="MBB3113332.1"/>
    </source>
</evidence>
<dbReference type="GO" id="GO:0006006">
    <property type="term" value="P:glucose metabolic process"/>
    <property type="evidence" value="ECO:0007669"/>
    <property type="project" value="UniProtKB-KW"/>
</dbReference>
<evidence type="ECO:0000256" key="12">
    <source>
        <dbReference type="ARBA" id="ARBA00023014"/>
    </source>
</evidence>
<dbReference type="PANTHER" id="PTHR30352:SF5">
    <property type="entry name" value="PYRUVATE FORMATE-LYASE 1-ACTIVATING ENZYME"/>
    <property type="match status" value="1"/>
</dbReference>
<dbReference type="EMBL" id="JACHXK010000018">
    <property type="protein sequence ID" value="MBB3113332.1"/>
    <property type="molecule type" value="Genomic_DNA"/>
</dbReference>
<dbReference type="PROSITE" id="PS51918">
    <property type="entry name" value="RADICAL_SAM"/>
    <property type="match status" value="1"/>
</dbReference>
<dbReference type="PROSITE" id="PS01087">
    <property type="entry name" value="RADICAL_ACTIVATING"/>
    <property type="match status" value="1"/>
</dbReference>
<evidence type="ECO:0000256" key="2">
    <source>
        <dbReference type="ARBA" id="ARBA00004496"/>
    </source>
</evidence>
<comment type="cofactor">
    <cofactor evidence="14">
        <name>[4Fe-4S] cluster</name>
        <dbReference type="ChEBI" id="CHEBI:49883"/>
    </cofactor>
    <text evidence="14">Binds 1 [4Fe-4S] cluster. The cluster is coordinated with 3 cysteines and an exchangeable S-adenosyl-L-methionine.</text>
</comment>
<dbReference type="InterPro" id="IPR040074">
    <property type="entry name" value="BssD/PflA/YjjW"/>
</dbReference>
<dbReference type="GO" id="GO:0016829">
    <property type="term" value="F:lyase activity"/>
    <property type="evidence" value="ECO:0007669"/>
    <property type="project" value="UniProtKB-KW"/>
</dbReference>
<dbReference type="InterPro" id="IPR058240">
    <property type="entry name" value="rSAM_sf"/>
</dbReference>
<dbReference type="Pfam" id="PF04055">
    <property type="entry name" value="Radical_SAM"/>
    <property type="match status" value="1"/>
</dbReference>
<evidence type="ECO:0000256" key="11">
    <source>
        <dbReference type="ARBA" id="ARBA00023004"/>
    </source>
</evidence>
<dbReference type="InterPro" id="IPR001989">
    <property type="entry name" value="Radical_activat_CS"/>
</dbReference>
<dbReference type="CDD" id="cd01335">
    <property type="entry name" value="Radical_SAM"/>
    <property type="match status" value="1"/>
</dbReference>
<evidence type="ECO:0000256" key="5">
    <source>
        <dbReference type="ARBA" id="ARBA00021356"/>
    </source>
</evidence>
<keyword evidence="16" id="KW-0670">Pyruvate</keyword>
<dbReference type="GO" id="GO:0005737">
    <property type="term" value="C:cytoplasm"/>
    <property type="evidence" value="ECO:0007669"/>
    <property type="project" value="UniProtKB-SubCell"/>
</dbReference>
<keyword evidence="7 14" id="KW-0963">Cytoplasm</keyword>
<evidence type="ECO:0000256" key="6">
    <source>
        <dbReference type="ARBA" id="ARBA00022485"/>
    </source>
</evidence>
<name>A0A7W5B2N4_9BACL</name>
<dbReference type="InterPro" id="IPR012838">
    <property type="entry name" value="PFL1_activating"/>
</dbReference>
<dbReference type="SFLD" id="SFLDF00278">
    <property type="entry name" value="pyruvate_formate-lyase_activas"/>
    <property type="match status" value="1"/>
</dbReference>
<dbReference type="SFLD" id="SFLDS00029">
    <property type="entry name" value="Radical_SAM"/>
    <property type="match status" value="1"/>
</dbReference>
<evidence type="ECO:0000256" key="10">
    <source>
        <dbReference type="ARBA" id="ARBA00023002"/>
    </source>
</evidence>
<feature type="domain" description="Radical SAM core" evidence="15">
    <location>
        <begin position="17"/>
        <end position="246"/>
    </location>
</feature>
<comment type="caution">
    <text evidence="16">The sequence shown here is derived from an EMBL/GenBank/DDBJ whole genome shotgun (WGS) entry which is preliminary data.</text>
</comment>
<dbReference type="GO" id="GO:0043365">
    <property type="term" value="F:[formate-C-acetyltransferase]-activating enzyme activity"/>
    <property type="evidence" value="ECO:0007669"/>
    <property type="project" value="UniProtKB-UniRule"/>
</dbReference>
<sequence length="247" mass="27773">MDASQGRIHSIETSGMVDGPGIRYVVFMQGCLLRCQYCHNPDTWTIGKGGHNMTVDELVRDIQAYLPFMKYSGGGVTVSGGEPLLQADFLLAFFQALKREYGIHTAIDSSGGCFTTHGHFFETLKQLIRYTDLVLLDLKQIDPKKHLALTGKPNDHILEFARFLSDNRVPVWVRHVLVPGVSDDETDLKGLAAFIRTLNNVQRIEVLPYHEMGKYKYEQLGIDYPLLDTKPPDDITVQRAKEILGAH</sequence>
<evidence type="ECO:0000256" key="9">
    <source>
        <dbReference type="ARBA" id="ARBA00022723"/>
    </source>
</evidence>
<evidence type="ECO:0000256" key="14">
    <source>
        <dbReference type="RuleBase" id="RU362053"/>
    </source>
</evidence>
<protein>
    <recommendedName>
        <fullName evidence="5 14">Pyruvate formate-lyase-activating enzyme</fullName>
        <ecNumber evidence="4 14">1.97.1.4</ecNumber>
    </recommendedName>
</protein>
<dbReference type="InterPro" id="IPR012839">
    <property type="entry name" value="Organic_radical_activase"/>
</dbReference>
<keyword evidence="10 14" id="KW-0560">Oxidoreductase</keyword>
<dbReference type="Gene3D" id="3.20.20.70">
    <property type="entry name" value="Aldolase class I"/>
    <property type="match status" value="1"/>
</dbReference>
<keyword evidence="6 14" id="KW-0004">4Fe-4S</keyword>
<comment type="function">
    <text evidence="1 14">Activation of pyruvate formate-lyase under anaerobic conditions by generation of an organic free radical, using S-adenosylmethionine and reduced flavodoxin as cosubstrates to produce 5'-deoxy-adenosine.</text>
</comment>
<dbReference type="RefSeq" id="WP_183603423.1">
    <property type="nucleotide sequence ID" value="NZ_JACHXK010000018.1"/>
</dbReference>
<dbReference type="PIRSF" id="PIRSF000371">
    <property type="entry name" value="PFL_act_enz"/>
    <property type="match status" value="1"/>
</dbReference>
<dbReference type="AlphaFoldDB" id="A0A7W5B2N4"/>
<evidence type="ECO:0000256" key="1">
    <source>
        <dbReference type="ARBA" id="ARBA00003141"/>
    </source>
</evidence>
<evidence type="ECO:0000256" key="7">
    <source>
        <dbReference type="ARBA" id="ARBA00022490"/>
    </source>
</evidence>
<keyword evidence="11 14" id="KW-0408">Iron</keyword>
<evidence type="ECO:0000259" key="15">
    <source>
        <dbReference type="PROSITE" id="PS51918"/>
    </source>
</evidence>
<evidence type="ECO:0000256" key="3">
    <source>
        <dbReference type="ARBA" id="ARBA00009777"/>
    </source>
</evidence>
<comment type="subcellular location">
    <subcellularLocation>
        <location evidence="2 14">Cytoplasm</location>
    </subcellularLocation>
</comment>
<dbReference type="GO" id="GO:0046872">
    <property type="term" value="F:metal ion binding"/>
    <property type="evidence" value="ECO:0007669"/>
    <property type="project" value="UniProtKB-UniRule"/>
</dbReference>
<dbReference type="SFLD" id="SFLDG01066">
    <property type="entry name" value="organic_radical-activating_enz"/>
    <property type="match status" value="1"/>
</dbReference>